<dbReference type="EC" id="1.8.4.11" evidence="4"/>
<comment type="function">
    <text evidence="4">Has an important function as a repair enzyme for proteins that have been inactivated by oxidation. Catalyzes the reversible oxidation-reduction of methionine sulfoxide in proteins to methionine.</text>
</comment>
<dbReference type="InterPro" id="IPR036509">
    <property type="entry name" value="Met_Sox_Rdtase_MsrA_sf"/>
</dbReference>
<feature type="domain" description="Peptide methionine sulphoxide reductase MsrA" evidence="5">
    <location>
        <begin position="6"/>
        <end position="159"/>
    </location>
</feature>
<dbReference type="AlphaFoldDB" id="A0A7G8PWC5"/>
<dbReference type="Pfam" id="PF01625">
    <property type="entry name" value="PMSR"/>
    <property type="match status" value="1"/>
</dbReference>
<dbReference type="PANTHER" id="PTHR43774:SF1">
    <property type="entry name" value="PEPTIDE METHIONINE SULFOXIDE REDUCTASE MSRA 2"/>
    <property type="match status" value="1"/>
</dbReference>
<dbReference type="Proteomes" id="UP000515514">
    <property type="component" value="Chromosome"/>
</dbReference>
<accession>A0A7G8PWC5</accession>
<comment type="catalytic activity">
    <reaction evidence="2 4">
        <text>L-methionyl-[protein] + [thioredoxin]-disulfide + H2O = L-methionyl-(S)-S-oxide-[protein] + [thioredoxin]-dithiol</text>
        <dbReference type="Rhea" id="RHEA:14217"/>
        <dbReference type="Rhea" id="RHEA-COMP:10698"/>
        <dbReference type="Rhea" id="RHEA-COMP:10700"/>
        <dbReference type="Rhea" id="RHEA-COMP:12313"/>
        <dbReference type="Rhea" id="RHEA-COMP:12315"/>
        <dbReference type="ChEBI" id="CHEBI:15377"/>
        <dbReference type="ChEBI" id="CHEBI:16044"/>
        <dbReference type="ChEBI" id="CHEBI:29950"/>
        <dbReference type="ChEBI" id="CHEBI:44120"/>
        <dbReference type="ChEBI" id="CHEBI:50058"/>
        <dbReference type="EC" id="1.8.4.11"/>
    </reaction>
</comment>
<dbReference type="PANTHER" id="PTHR43774">
    <property type="entry name" value="PEPTIDE METHIONINE SULFOXIDE REDUCTASE"/>
    <property type="match status" value="1"/>
</dbReference>
<organism evidence="6 7">
    <name type="scientific">Constantimarinum furrinae</name>
    <dbReference type="NCBI Taxonomy" id="2562285"/>
    <lineage>
        <taxon>Bacteria</taxon>
        <taxon>Pseudomonadati</taxon>
        <taxon>Bacteroidota</taxon>
        <taxon>Flavobacteriia</taxon>
        <taxon>Flavobacteriales</taxon>
        <taxon>Flavobacteriaceae</taxon>
        <taxon>Altibacter/Constantimarinum group</taxon>
        <taxon>Constantimarinum</taxon>
    </lineage>
</organism>
<dbReference type="GO" id="GO:0008113">
    <property type="term" value="F:peptide-methionine (S)-S-oxide reductase activity"/>
    <property type="evidence" value="ECO:0007669"/>
    <property type="project" value="UniProtKB-UniRule"/>
</dbReference>
<keyword evidence="1 4" id="KW-0560">Oxidoreductase</keyword>
<keyword evidence="7" id="KW-1185">Reference proteome</keyword>
<dbReference type="HAMAP" id="MF_01401">
    <property type="entry name" value="MsrA"/>
    <property type="match status" value="1"/>
</dbReference>
<protein>
    <recommendedName>
        <fullName evidence="4">Peptide methionine sulfoxide reductase MsrA</fullName>
        <shortName evidence="4">Protein-methionine-S-oxide reductase</shortName>
        <ecNumber evidence="4">1.8.4.11</ecNumber>
    </recommendedName>
    <alternativeName>
        <fullName evidence="4">Peptide-methionine (S)-S-oxide reductase</fullName>
        <shortName evidence="4">Peptide Met(O) reductase</shortName>
    </alternativeName>
</protein>
<evidence type="ECO:0000256" key="3">
    <source>
        <dbReference type="ARBA" id="ARBA00048782"/>
    </source>
</evidence>
<dbReference type="InterPro" id="IPR002569">
    <property type="entry name" value="Met_Sox_Rdtase_MsrA_dom"/>
</dbReference>
<evidence type="ECO:0000256" key="2">
    <source>
        <dbReference type="ARBA" id="ARBA00047806"/>
    </source>
</evidence>
<gene>
    <name evidence="4" type="primary">msrA</name>
    <name evidence="6" type="ORF">ALE3EI_2094</name>
</gene>
<evidence type="ECO:0000256" key="1">
    <source>
        <dbReference type="ARBA" id="ARBA00023002"/>
    </source>
</evidence>
<dbReference type="SUPFAM" id="SSF55068">
    <property type="entry name" value="Peptide methionine sulfoxide reductase"/>
    <property type="match status" value="1"/>
</dbReference>
<dbReference type="EMBL" id="CP052909">
    <property type="protein sequence ID" value="QNJ98641.1"/>
    <property type="molecule type" value="Genomic_DNA"/>
</dbReference>
<proteinExistence type="inferred from homology"/>
<name>A0A7G8PWC5_9FLAO</name>
<dbReference type="KEGG" id="alti:ALE3EI_2094"/>
<dbReference type="RefSeq" id="WP_186988455.1">
    <property type="nucleotide sequence ID" value="NZ_CP052909.1"/>
</dbReference>
<comment type="catalytic activity">
    <reaction evidence="3 4">
        <text>[thioredoxin]-disulfide + L-methionine + H2O = L-methionine (S)-S-oxide + [thioredoxin]-dithiol</text>
        <dbReference type="Rhea" id="RHEA:19993"/>
        <dbReference type="Rhea" id="RHEA-COMP:10698"/>
        <dbReference type="Rhea" id="RHEA-COMP:10700"/>
        <dbReference type="ChEBI" id="CHEBI:15377"/>
        <dbReference type="ChEBI" id="CHEBI:29950"/>
        <dbReference type="ChEBI" id="CHEBI:50058"/>
        <dbReference type="ChEBI" id="CHEBI:57844"/>
        <dbReference type="ChEBI" id="CHEBI:58772"/>
        <dbReference type="EC" id="1.8.4.11"/>
    </reaction>
</comment>
<comment type="similarity">
    <text evidence="4">Belongs to the MsrA Met sulfoxide reductase family.</text>
</comment>
<evidence type="ECO:0000313" key="7">
    <source>
        <dbReference type="Proteomes" id="UP000515514"/>
    </source>
</evidence>
<dbReference type="Gene3D" id="3.30.1060.10">
    <property type="entry name" value="Peptide methionine sulphoxide reductase MsrA"/>
    <property type="match status" value="1"/>
</dbReference>
<evidence type="ECO:0000313" key="6">
    <source>
        <dbReference type="EMBL" id="QNJ98641.1"/>
    </source>
</evidence>
<dbReference type="NCBIfam" id="TIGR00401">
    <property type="entry name" value="msrA"/>
    <property type="match status" value="1"/>
</dbReference>
<feature type="active site" evidence="4">
    <location>
        <position position="13"/>
    </location>
</feature>
<evidence type="ECO:0000256" key="4">
    <source>
        <dbReference type="HAMAP-Rule" id="MF_01401"/>
    </source>
</evidence>
<reference evidence="6 7" key="1">
    <citation type="submission" date="2020-04" db="EMBL/GenBank/DDBJ databases">
        <title>Genome sequence of Altibacter aquimarinus strain ALE3EI.</title>
        <authorList>
            <person name="Oh H.-M."/>
            <person name="Jang D."/>
        </authorList>
    </citation>
    <scope>NUCLEOTIDE SEQUENCE [LARGE SCALE GENOMIC DNA]</scope>
    <source>
        <strain evidence="6 7">ALE3EI</strain>
    </source>
</reference>
<sequence length="180" mass="20713">MSTKQKAIFAGGCFWCTEAVFQQIDGVEEVISGYTGGHIKNPAYREVCSGRTGHAEAIMITYDSDRVSYETLLEIFFATHDPTTLNRQGNDIGTQYRSSVFYTSKAQKEKASAFIKLLEEKKVFSQPIVTQLESFDVFYEAEENHQNYYNDNREQPYCQFLISPKLEKVKKYYSEKLKTT</sequence>
<evidence type="ECO:0000259" key="5">
    <source>
        <dbReference type="Pfam" id="PF01625"/>
    </source>
</evidence>